<feature type="domain" description="Tryptophan synthase beta chain-like PALP" evidence="2">
    <location>
        <begin position="29"/>
        <end position="81"/>
    </location>
</feature>
<evidence type="ECO:0000256" key="1">
    <source>
        <dbReference type="ARBA" id="ARBA00001933"/>
    </source>
</evidence>
<comment type="caution">
    <text evidence="3">The sequence shown here is derived from an EMBL/GenBank/DDBJ whole genome shotgun (WGS) entry which is preliminary data.</text>
</comment>
<comment type="cofactor">
    <cofactor evidence="1">
        <name>pyridoxal 5'-phosphate</name>
        <dbReference type="ChEBI" id="CHEBI:597326"/>
    </cofactor>
</comment>
<dbReference type="EMBL" id="JAJAGQ010000022">
    <property type="protein sequence ID" value="KAJ8529199.1"/>
    <property type="molecule type" value="Genomic_DNA"/>
</dbReference>
<dbReference type="Gene3D" id="3.40.50.1100">
    <property type="match status" value="2"/>
</dbReference>
<dbReference type="PANTHER" id="PTHR10314">
    <property type="entry name" value="CYSTATHIONINE BETA-SYNTHASE"/>
    <property type="match status" value="1"/>
</dbReference>
<evidence type="ECO:0000313" key="3">
    <source>
        <dbReference type="EMBL" id="KAJ8529199.1"/>
    </source>
</evidence>
<dbReference type="InterPro" id="IPR001216">
    <property type="entry name" value="P-phosphate_BS"/>
</dbReference>
<accession>A0A9Q1L8S7</accession>
<name>A0A9Q1L8S7_9SOLA</name>
<evidence type="ECO:0000313" key="4">
    <source>
        <dbReference type="Proteomes" id="UP001152561"/>
    </source>
</evidence>
<keyword evidence="4" id="KW-1185">Reference proteome</keyword>
<dbReference type="Pfam" id="PF00291">
    <property type="entry name" value="PALP"/>
    <property type="match status" value="1"/>
</dbReference>
<dbReference type="AlphaFoldDB" id="A0A9Q1L8S7"/>
<dbReference type="InterPro" id="IPR001926">
    <property type="entry name" value="TrpB-like_PALP"/>
</dbReference>
<dbReference type="Proteomes" id="UP001152561">
    <property type="component" value="Unassembled WGS sequence"/>
</dbReference>
<sequence>MLGNRLFTTEPLVDTPKLQLPHTNIKSEVSQLIGKTPMVYLKKVTEGCGAYIAVKQEMFQPTSSIKDRPALAMINDAEKKGRYLLKK</sequence>
<dbReference type="InterPro" id="IPR050214">
    <property type="entry name" value="Cys_Synth/Cystath_Beta-Synth"/>
</dbReference>
<proteinExistence type="predicted"/>
<dbReference type="PROSITE" id="PS00901">
    <property type="entry name" value="CYS_SYNTHASE"/>
    <property type="match status" value="1"/>
</dbReference>
<organism evidence="3 4">
    <name type="scientific">Anisodus acutangulus</name>
    <dbReference type="NCBI Taxonomy" id="402998"/>
    <lineage>
        <taxon>Eukaryota</taxon>
        <taxon>Viridiplantae</taxon>
        <taxon>Streptophyta</taxon>
        <taxon>Embryophyta</taxon>
        <taxon>Tracheophyta</taxon>
        <taxon>Spermatophyta</taxon>
        <taxon>Magnoliopsida</taxon>
        <taxon>eudicotyledons</taxon>
        <taxon>Gunneridae</taxon>
        <taxon>Pentapetalae</taxon>
        <taxon>asterids</taxon>
        <taxon>lamiids</taxon>
        <taxon>Solanales</taxon>
        <taxon>Solanaceae</taxon>
        <taxon>Solanoideae</taxon>
        <taxon>Hyoscyameae</taxon>
        <taxon>Anisodus</taxon>
    </lineage>
</organism>
<dbReference type="SUPFAM" id="SSF53686">
    <property type="entry name" value="Tryptophan synthase beta subunit-like PLP-dependent enzymes"/>
    <property type="match status" value="1"/>
</dbReference>
<dbReference type="GO" id="GO:0006535">
    <property type="term" value="P:cysteine biosynthetic process from serine"/>
    <property type="evidence" value="ECO:0007669"/>
    <property type="project" value="InterPro"/>
</dbReference>
<gene>
    <name evidence="3" type="ORF">K7X08_036034</name>
</gene>
<reference evidence="4" key="1">
    <citation type="journal article" date="2023" name="Proc. Natl. Acad. Sci. U.S.A.">
        <title>Genomic and structural basis for evolution of tropane alkaloid biosynthesis.</title>
        <authorList>
            <person name="Wanga Y.-J."/>
            <person name="Taina T."/>
            <person name="Yua J.-Y."/>
            <person name="Lia J."/>
            <person name="Xua B."/>
            <person name="Chenc J."/>
            <person name="D'Auriad J.C."/>
            <person name="Huanga J.-P."/>
            <person name="Huanga S.-X."/>
        </authorList>
    </citation>
    <scope>NUCLEOTIDE SEQUENCE [LARGE SCALE GENOMIC DNA]</scope>
    <source>
        <strain evidence="4">cv. KIB-2019</strain>
    </source>
</reference>
<protein>
    <recommendedName>
        <fullName evidence="2">Tryptophan synthase beta chain-like PALP domain-containing protein</fullName>
    </recommendedName>
</protein>
<evidence type="ECO:0000259" key="2">
    <source>
        <dbReference type="Pfam" id="PF00291"/>
    </source>
</evidence>
<dbReference type="OrthoDB" id="10259545at2759"/>
<dbReference type="InterPro" id="IPR036052">
    <property type="entry name" value="TrpB-like_PALP_sf"/>
</dbReference>